<evidence type="ECO:0000313" key="1">
    <source>
        <dbReference type="EMBL" id="RTZ78478.1"/>
    </source>
</evidence>
<gene>
    <name evidence="1" type="ORF">DSY97_07540</name>
</gene>
<sequence length="63" mass="7528">MATKIKKRFPKKELNSWLRVHRSWDHSEWTDLLQNLSNQGFHELCASISGQNDIGFYLETKRH</sequence>
<evidence type="ECO:0000313" key="2">
    <source>
        <dbReference type="Proteomes" id="UP000286801"/>
    </source>
</evidence>
<name>A0A432G542_9DELT</name>
<dbReference type="AlphaFoldDB" id="A0A432G542"/>
<organism evidence="1 2">
    <name type="scientific">SAR324 cluster bacterium</name>
    <dbReference type="NCBI Taxonomy" id="2024889"/>
    <lineage>
        <taxon>Bacteria</taxon>
        <taxon>Deltaproteobacteria</taxon>
        <taxon>SAR324 cluster</taxon>
    </lineage>
</organism>
<protein>
    <submittedName>
        <fullName evidence="1">Uncharacterized protein</fullName>
    </submittedName>
</protein>
<dbReference type="Proteomes" id="UP000286801">
    <property type="component" value="Unassembled WGS sequence"/>
</dbReference>
<accession>A0A432G542</accession>
<proteinExistence type="predicted"/>
<reference evidence="1 2" key="1">
    <citation type="submission" date="2018-06" db="EMBL/GenBank/DDBJ databases">
        <title>Combined omics and stable isotope probing to characterize newly discovered Mariana Back-Arc vent microbial communities.</title>
        <authorList>
            <person name="Trembath-Reichert E."/>
            <person name="Huber J.A."/>
        </authorList>
    </citation>
    <scope>NUCLEOTIDE SEQUENCE [LARGE SCALE GENOMIC DNA]</scope>
    <source>
        <strain evidence="1">MAG 63_1</strain>
    </source>
</reference>
<dbReference type="EMBL" id="QNZL01000203">
    <property type="protein sequence ID" value="RTZ78478.1"/>
    <property type="molecule type" value="Genomic_DNA"/>
</dbReference>
<comment type="caution">
    <text evidence="1">The sequence shown here is derived from an EMBL/GenBank/DDBJ whole genome shotgun (WGS) entry which is preliminary data.</text>
</comment>